<evidence type="ECO:0000313" key="5">
    <source>
        <dbReference type="Proteomes" id="UP000671852"/>
    </source>
</evidence>
<proteinExistence type="predicted"/>
<feature type="domain" description="GGDEF" evidence="3">
    <location>
        <begin position="449"/>
        <end position="580"/>
    </location>
</feature>
<dbReference type="Pfam" id="PF00990">
    <property type="entry name" value="GGDEF"/>
    <property type="match status" value="1"/>
</dbReference>
<dbReference type="InterPro" id="IPR001279">
    <property type="entry name" value="Metallo-B-lactamas"/>
</dbReference>
<comment type="catalytic activity">
    <reaction evidence="2">
        <text>2 GTP = 3',3'-c-di-GMP + 2 diphosphate</text>
        <dbReference type="Rhea" id="RHEA:24898"/>
        <dbReference type="ChEBI" id="CHEBI:33019"/>
        <dbReference type="ChEBI" id="CHEBI:37565"/>
        <dbReference type="ChEBI" id="CHEBI:58805"/>
        <dbReference type="EC" id="2.7.7.65"/>
    </reaction>
</comment>
<gene>
    <name evidence="4" type="ORF">GJV85_13130</name>
</gene>
<name>A0A975B2F5_9BACT</name>
<sequence>MNEINSPIEIAKNIYWVGYVIPNDPFQCHVYLIKNGDESILIDPGSKITWAETRKKILQIMPLEDIKYFVTQHQDPDITACIEDIFSEIGTKGRMVVSHWRTIALLKHYDWGVDFYEIEENDWELKTKSTILKFIFTPYMHFPGAFCSYDSNNKILFSSDIFGGFTETFQLYAKDAQSYFEQMKPFHTHYMPTREIVNHGLDNISKYELDMILPQHGSIIKKEFIETIFTQLRDLDVGLFLKFNDTRDVKLLTRAQEVLTKIFTEVAYNTNAFEVINKVHEDMAELFDIKRSVSFGFVDGDVVLFDSTNKRAYKSEITISDVKERYPEMFLNSSVSVEKLSHLFDLDFKAEQLIYGFIAIDDINRVIGVIFFVFDADKTLQQYQIDILKKFQIPFNIMLSKTIEHYKLEAEKNHFFKDSITDSLTKLYNRHFLQENGQKEFINAKRYNYPLCVAMFDLDHFKKVNDTYGHDVGDIVLKDFARHIRSIIRDGDQAYRFGGEEFIVMLPHTSAEDALQILNRIRSRIIQSNGVKIGQDSIMYRFSAGIHQISEYDKSLDDMIKNADKKLYFAKENGRDKIII</sequence>
<keyword evidence="5" id="KW-1185">Reference proteome</keyword>
<dbReference type="PANTHER" id="PTHR45138:SF9">
    <property type="entry name" value="DIGUANYLATE CYCLASE DGCM-RELATED"/>
    <property type="match status" value="1"/>
</dbReference>
<dbReference type="Gene3D" id="3.60.15.10">
    <property type="entry name" value="Ribonuclease Z/Hydroxyacylglutathione hydrolase-like"/>
    <property type="match status" value="1"/>
</dbReference>
<dbReference type="SMART" id="SM00267">
    <property type="entry name" value="GGDEF"/>
    <property type="match status" value="1"/>
</dbReference>
<dbReference type="EC" id="2.7.7.65" evidence="1"/>
<dbReference type="PANTHER" id="PTHR45138">
    <property type="entry name" value="REGULATORY COMPONENTS OF SENSORY TRANSDUCTION SYSTEM"/>
    <property type="match status" value="1"/>
</dbReference>
<dbReference type="EMBL" id="CP046072">
    <property type="protein sequence ID" value="QSZ43007.1"/>
    <property type="molecule type" value="Genomic_DNA"/>
</dbReference>
<dbReference type="KEGG" id="saqt:GJV85_13130"/>
<dbReference type="Gene3D" id="3.30.70.270">
    <property type="match status" value="1"/>
</dbReference>
<reference evidence="4" key="2">
    <citation type="submission" date="2021-04" db="EMBL/GenBank/DDBJ databases">
        <title>Isolation and characterization of a novel species of the genus Sulfurimonas.</title>
        <authorList>
            <person name="Fukui M."/>
        </authorList>
    </citation>
    <scope>NUCLEOTIDE SEQUENCE</scope>
    <source>
        <strain evidence="4">H1576</strain>
    </source>
</reference>
<dbReference type="PROSITE" id="PS50887">
    <property type="entry name" value="GGDEF"/>
    <property type="match status" value="1"/>
</dbReference>
<accession>A0A975B2F5</accession>
<evidence type="ECO:0000313" key="4">
    <source>
        <dbReference type="EMBL" id="QSZ43007.1"/>
    </source>
</evidence>
<dbReference type="InterPro" id="IPR029787">
    <property type="entry name" value="Nucleotide_cyclase"/>
</dbReference>
<dbReference type="CDD" id="cd07709">
    <property type="entry name" value="flavodiiron_proteins_MBL-fold"/>
    <property type="match status" value="1"/>
</dbReference>
<dbReference type="Proteomes" id="UP000671852">
    <property type="component" value="Chromosome"/>
</dbReference>
<organism evidence="4 5">
    <name type="scientific">Sulfurimonas aquatica</name>
    <dbReference type="NCBI Taxonomy" id="2672570"/>
    <lineage>
        <taxon>Bacteria</taxon>
        <taxon>Pseudomonadati</taxon>
        <taxon>Campylobacterota</taxon>
        <taxon>Epsilonproteobacteria</taxon>
        <taxon>Campylobacterales</taxon>
        <taxon>Sulfurimonadaceae</taxon>
        <taxon>Sulfurimonas</taxon>
    </lineage>
</organism>
<dbReference type="CDD" id="cd01949">
    <property type="entry name" value="GGDEF"/>
    <property type="match status" value="1"/>
</dbReference>
<dbReference type="RefSeq" id="WP_207561821.1">
    <property type="nucleotide sequence ID" value="NZ_CP046072.1"/>
</dbReference>
<dbReference type="AlphaFoldDB" id="A0A975B2F5"/>
<dbReference type="InterPro" id="IPR045761">
    <property type="entry name" value="ODP_dom"/>
</dbReference>
<dbReference type="FunFam" id="3.30.70.270:FF:000001">
    <property type="entry name" value="Diguanylate cyclase domain protein"/>
    <property type="match status" value="1"/>
</dbReference>
<dbReference type="NCBIfam" id="TIGR00254">
    <property type="entry name" value="GGDEF"/>
    <property type="match status" value="1"/>
</dbReference>
<dbReference type="Pfam" id="PF19583">
    <property type="entry name" value="ODP"/>
    <property type="match status" value="1"/>
</dbReference>
<dbReference type="SMART" id="SM00849">
    <property type="entry name" value="Lactamase_B"/>
    <property type="match status" value="1"/>
</dbReference>
<reference evidence="4" key="1">
    <citation type="submission" date="2019-11" db="EMBL/GenBank/DDBJ databases">
        <authorList>
            <person name="Kojima H."/>
        </authorList>
    </citation>
    <scope>NUCLEOTIDE SEQUENCE</scope>
    <source>
        <strain evidence="4">H1576</strain>
    </source>
</reference>
<dbReference type="InterPro" id="IPR036866">
    <property type="entry name" value="RibonucZ/Hydroxyglut_hydro"/>
</dbReference>
<protein>
    <recommendedName>
        <fullName evidence="1">diguanylate cyclase</fullName>
        <ecNumber evidence="1">2.7.7.65</ecNumber>
    </recommendedName>
</protein>
<evidence type="ECO:0000256" key="2">
    <source>
        <dbReference type="ARBA" id="ARBA00034247"/>
    </source>
</evidence>
<evidence type="ECO:0000259" key="3">
    <source>
        <dbReference type="PROSITE" id="PS50887"/>
    </source>
</evidence>
<dbReference type="SUPFAM" id="SSF56281">
    <property type="entry name" value="Metallo-hydrolase/oxidoreductase"/>
    <property type="match status" value="1"/>
</dbReference>
<dbReference type="InterPro" id="IPR043128">
    <property type="entry name" value="Rev_trsase/Diguanyl_cyclase"/>
</dbReference>
<dbReference type="GO" id="GO:0052621">
    <property type="term" value="F:diguanylate cyclase activity"/>
    <property type="evidence" value="ECO:0007669"/>
    <property type="project" value="UniProtKB-EC"/>
</dbReference>
<dbReference type="SUPFAM" id="SSF55073">
    <property type="entry name" value="Nucleotide cyclase"/>
    <property type="match status" value="1"/>
</dbReference>
<dbReference type="InterPro" id="IPR000160">
    <property type="entry name" value="GGDEF_dom"/>
</dbReference>
<evidence type="ECO:0000256" key="1">
    <source>
        <dbReference type="ARBA" id="ARBA00012528"/>
    </source>
</evidence>
<dbReference type="InterPro" id="IPR050469">
    <property type="entry name" value="Diguanylate_Cyclase"/>
</dbReference>